<dbReference type="GO" id="GO:0003723">
    <property type="term" value="F:RNA binding"/>
    <property type="evidence" value="ECO:0007669"/>
    <property type="project" value="UniProtKB-UniRule"/>
</dbReference>
<keyword evidence="1" id="KW-0677">Repeat</keyword>
<name>A0A0G4HQY9_9ALVE</name>
<dbReference type="InterPro" id="IPR036612">
    <property type="entry name" value="KH_dom_type_1_sf"/>
</dbReference>
<evidence type="ECO:0000256" key="2">
    <source>
        <dbReference type="PROSITE-ProRule" id="PRU00117"/>
    </source>
</evidence>
<gene>
    <name evidence="5" type="ORF">Cvel_8013</name>
</gene>
<dbReference type="VEuPathDB" id="CryptoDB:Cvel_8013"/>
<dbReference type="AlphaFoldDB" id="A0A0G4HQY9"/>
<evidence type="ECO:0000256" key="3">
    <source>
        <dbReference type="SAM" id="MobiDB-lite"/>
    </source>
</evidence>
<feature type="domain" description="K Homology" evidence="4">
    <location>
        <begin position="381"/>
        <end position="497"/>
    </location>
</feature>
<dbReference type="Pfam" id="PF00013">
    <property type="entry name" value="KH_1"/>
    <property type="match status" value="2"/>
</dbReference>
<feature type="region of interest" description="Disordered" evidence="3">
    <location>
        <begin position="525"/>
        <end position="613"/>
    </location>
</feature>
<feature type="region of interest" description="Disordered" evidence="3">
    <location>
        <begin position="119"/>
        <end position="141"/>
    </location>
</feature>
<feature type="region of interest" description="Disordered" evidence="3">
    <location>
        <begin position="157"/>
        <end position="177"/>
    </location>
</feature>
<organism evidence="5">
    <name type="scientific">Chromera velia CCMP2878</name>
    <dbReference type="NCBI Taxonomy" id="1169474"/>
    <lineage>
        <taxon>Eukaryota</taxon>
        <taxon>Sar</taxon>
        <taxon>Alveolata</taxon>
        <taxon>Colpodellida</taxon>
        <taxon>Chromeraceae</taxon>
        <taxon>Chromera</taxon>
    </lineage>
</organism>
<dbReference type="Gene3D" id="3.30.1370.10">
    <property type="entry name" value="K Homology domain, type 1"/>
    <property type="match status" value="2"/>
</dbReference>
<evidence type="ECO:0000313" key="5">
    <source>
        <dbReference type="EMBL" id="CEM46710.1"/>
    </source>
</evidence>
<dbReference type="InterPro" id="IPR004087">
    <property type="entry name" value="KH_dom"/>
</dbReference>
<proteinExistence type="predicted"/>
<dbReference type="CDD" id="cd00105">
    <property type="entry name" value="KH-I"/>
    <property type="match status" value="1"/>
</dbReference>
<dbReference type="InterPro" id="IPR004088">
    <property type="entry name" value="KH_dom_type_1"/>
</dbReference>
<reference evidence="5" key="1">
    <citation type="submission" date="2014-11" db="EMBL/GenBank/DDBJ databases">
        <authorList>
            <person name="Otto D Thomas"/>
            <person name="Naeem Raeece"/>
        </authorList>
    </citation>
    <scope>NUCLEOTIDE SEQUENCE</scope>
</reference>
<dbReference type="SUPFAM" id="SSF54791">
    <property type="entry name" value="Eukaryotic type KH-domain (KH-domain type I)"/>
    <property type="match status" value="2"/>
</dbReference>
<dbReference type="PROSITE" id="PS50084">
    <property type="entry name" value="KH_TYPE_1"/>
    <property type="match status" value="2"/>
</dbReference>
<feature type="domain" description="K Homology" evidence="4">
    <location>
        <begin position="302"/>
        <end position="372"/>
    </location>
</feature>
<feature type="compositionally biased region" description="Gly residues" evidence="3">
    <location>
        <begin position="120"/>
        <end position="136"/>
    </location>
</feature>
<evidence type="ECO:0000256" key="1">
    <source>
        <dbReference type="ARBA" id="ARBA00022737"/>
    </source>
</evidence>
<dbReference type="PANTHER" id="PTHR10288">
    <property type="entry name" value="KH DOMAIN CONTAINING RNA BINDING PROTEIN"/>
    <property type="match status" value="1"/>
</dbReference>
<keyword evidence="2" id="KW-0694">RNA-binding</keyword>
<sequence length="613" mass="63955">MILPDAEQRHRDGFKRQVEEGERLFGAAVAVRPLTADGEFALEISGPPGTSLAPLRAFASFVFRPSSPVATGAPVEMGAGGGLFSRPTSLPQNTGSVWHAPHPNYSQQQQQQKDEAVWAFGGGGTNAGNGGAGNGDGTDPEYFFDTPTTLTAMRRDTLGGAVAPPPGASNGFGLPSVDRNMGTDTPTTTATMHTPYCRGPIAQQHIHEGFGSAAVVGGGANSLRLHPTPIHLGGTTLVQNPLLPSVQQQQQQQQRHNVPHYHTLPPIHLTAAGEVAGPAGPNGGGGGGYGSHGIPPAQRAESLYERFMAIPAHFVPRLIGGGGKCILEFQNRSGAALKYDRTTSAEGMKTVRIRGNERQVDAAVELLVNKLASWVARDVGGPDRRTFWVPDAMVNQIIGKKGAKISDFQLKSGASVCVDCRESARVGLVREITQSLWMGVRDTEDAAEHLQRIQGNRMPPTPFPASLDVSTFVRRVVLTGTTANLDRCRGLLSDCVCKVLRLAAQHAPAGTHTGQTHPHAFAQTQGVAPTTDTPPPYFAGGVTGGPGGPVHSQTPLHGPAGVPHPVQQGSPWTGGAATGTGGAPPLHLPNAGGAHVSPVAPPPYASPPPGFEF</sequence>
<accession>A0A0G4HQY9</accession>
<dbReference type="PhylomeDB" id="A0A0G4HQY9"/>
<dbReference type="EMBL" id="CDMZ01003528">
    <property type="protein sequence ID" value="CEM46710.1"/>
    <property type="molecule type" value="Genomic_DNA"/>
</dbReference>
<evidence type="ECO:0000259" key="4">
    <source>
        <dbReference type="SMART" id="SM00322"/>
    </source>
</evidence>
<dbReference type="SMART" id="SM00322">
    <property type="entry name" value="KH"/>
    <property type="match status" value="2"/>
</dbReference>
<feature type="compositionally biased region" description="Pro residues" evidence="3">
    <location>
        <begin position="599"/>
        <end position="613"/>
    </location>
</feature>
<protein>
    <recommendedName>
        <fullName evidence="4">K Homology domain-containing protein</fullName>
    </recommendedName>
</protein>